<dbReference type="PANTHER" id="PTHR12526">
    <property type="entry name" value="GLYCOSYLTRANSFERASE"/>
    <property type="match status" value="1"/>
</dbReference>
<dbReference type="SUPFAM" id="SSF53756">
    <property type="entry name" value="UDP-Glycosyltransferase/glycogen phosphorylase"/>
    <property type="match status" value="1"/>
</dbReference>
<feature type="domain" description="Glycosyltransferase subfamily 4-like N-terminal" evidence="2">
    <location>
        <begin position="18"/>
        <end position="124"/>
    </location>
</feature>
<keyword evidence="4" id="KW-1185">Reference proteome</keyword>
<reference evidence="3 4" key="1">
    <citation type="submission" date="2017-09" db="EMBL/GenBank/DDBJ databases">
        <title>Comparative genomics of rhizobia isolated from Phaseolus vulgaris in China.</title>
        <authorList>
            <person name="Tong W."/>
        </authorList>
    </citation>
    <scope>NUCLEOTIDE SEQUENCE [LARGE SCALE GENOMIC DNA]</scope>
    <source>
        <strain evidence="3 4">C5</strain>
    </source>
</reference>
<protein>
    <submittedName>
        <fullName evidence="3">Glycosyl transferase</fullName>
    </submittedName>
</protein>
<dbReference type="RefSeq" id="WP_097614858.1">
    <property type="nucleotide sequence ID" value="NZ_NWSV01000023.1"/>
</dbReference>
<evidence type="ECO:0000259" key="2">
    <source>
        <dbReference type="Pfam" id="PF13439"/>
    </source>
</evidence>
<dbReference type="InterPro" id="IPR028098">
    <property type="entry name" value="Glyco_trans_4-like_N"/>
</dbReference>
<dbReference type="Pfam" id="PF00534">
    <property type="entry name" value="Glycos_transf_1"/>
    <property type="match status" value="1"/>
</dbReference>
<feature type="domain" description="Glycosyl transferase family 1" evidence="1">
    <location>
        <begin position="169"/>
        <end position="316"/>
    </location>
</feature>
<dbReference type="CDD" id="cd03802">
    <property type="entry name" value="GT4_AviGT4-like"/>
    <property type="match status" value="1"/>
</dbReference>
<dbReference type="EMBL" id="NWSV01000023">
    <property type="protein sequence ID" value="PDT01477.1"/>
    <property type="molecule type" value="Genomic_DNA"/>
</dbReference>
<comment type="caution">
    <text evidence="3">The sequence shown here is derived from an EMBL/GenBank/DDBJ whole genome shotgun (WGS) entry which is preliminary data.</text>
</comment>
<dbReference type="AlphaFoldDB" id="A0A2A6J6F3"/>
<name>A0A2A6J6F3_9HYPH</name>
<evidence type="ECO:0000259" key="1">
    <source>
        <dbReference type="Pfam" id="PF00534"/>
    </source>
</evidence>
<accession>A0A2A6J6F3</accession>
<gene>
    <name evidence="3" type="ORF">CO666_25645</name>
</gene>
<evidence type="ECO:0000313" key="4">
    <source>
        <dbReference type="Proteomes" id="UP000220768"/>
    </source>
</evidence>
<dbReference type="InterPro" id="IPR001296">
    <property type="entry name" value="Glyco_trans_1"/>
</dbReference>
<dbReference type="Proteomes" id="UP000220768">
    <property type="component" value="Unassembled WGS sequence"/>
</dbReference>
<organism evidence="3 4">
    <name type="scientific">Rhizobium chutanense</name>
    <dbReference type="NCBI Taxonomy" id="2035448"/>
    <lineage>
        <taxon>Bacteria</taxon>
        <taxon>Pseudomonadati</taxon>
        <taxon>Pseudomonadota</taxon>
        <taxon>Alphaproteobacteria</taxon>
        <taxon>Hyphomicrobiales</taxon>
        <taxon>Rhizobiaceae</taxon>
        <taxon>Rhizobium/Agrobacterium group</taxon>
        <taxon>Rhizobium</taxon>
    </lineage>
</organism>
<keyword evidence="3" id="KW-0808">Transferase</keyword>
<dbReference type="PANTHER" id="PTHR12526:SF595">
    <property type="entry name" value="BLL5217 PROTEIN"/>
    <property type="match status" value="1"/>
</dbReference>
<proteinExistence type="predicted"/>
<dbReference type="GO" id="GO:0016757">
    <property type="term" value="F:glycosyltransferase activity"/>
    <property type="evidence" value="ECO:0007669"/>
    <property type="project" value="InterPro"/>
</dbReference>
<dbReference type="Gene3D" id="3.40.50.2000">
    <property type="entry name" value="Glycogen Phosphorylase B"/>
    <property type="match status" value="2"/>
</dbReference>
<evidence type="ECO:0000313" key="3">
    <source>
        <dbReference type="EMBL" id="PDT01477.1"/>
    </source>
</evidence>
<sequence length="364" mass="40588">MKIAQIAPLAESVPPKLYGGTERIVSYLTEELVSQGHDVTLFASGDSVTDARLVSCADVALRLNPAVKDQLPHQIVMLEEIRCRAHEFDVLHFHIDLLHFPLIRNFADRTLTTLHGRLDLPDLKPFYQTFADVPVVSISNDQRRPMPPVHWAGTVYHGLPTGLLPFTEKPKGDYLAFLGRISPEKRPDRAIEIAAKVGMQLKIAAKIDNADMAYWETVIEPMMKRHSNVEFIGEIDEHQKATFLGNAGALLFPIDWPEPFGLVMIEAMACGTPVVAFGCGSVPEVIDNGVSGILVDSVTDAAENVEWALRMDRHKVRATFEKRFTAERMAYDYLDLYRSLPGVRSKVAPVRRSNGQPLDLQLVV</sequence>
<dbReference type="Pfam" id="PF13439">
    <property type="entry name" value="Glyco_transf_4"/>
    <property type="match status" value="1"/>
</dbReference>